<comment type="similarity">
    <text evidence="3">Belongs to the lysine N(6)-hydroxylase/L-ornithine N(5)-oxygenase family.</text>
</comment>
<evidence type="ECO:0000256" key="6">
    <source>
        <dbReference type="ARBA" id="ARBA00022630"/>
    </source>
</evidence>
<comment type="pathway">
    <text evidence="2">Siderophore biosynthesis.</text>
</comment>
<sequence length="424" mass="47947">MGNWKNTPSNETADKVDIAIIGAGPQALTLVTHLLQKKESMGNRFIVLDPTGDWLQQWQHQFAAYGIPHLRSPIVHHPDPDPHALRAFAESRSSELFPPYDLPGTQLFHDFCQEVIRRWGLQDRVIPVRVEQIERFHEYGWQRFRLRLSNGRVLTAKRVVVAIAGGQPNIPKWVQSVPSNAPSDRLLHSDRVDLRTLGQLTGETILIIGSGLTSGHLALGAIARGAKVIMMARRVFYEKLFDAEPGWLGPKYLKGFHAETDWETRWQMIQTARNGGSLTPAILTQLRRKERQRQLSFYEQCEVQSAAWQEEAWKVSCNQSGVHHCIARQRIDRIWLATGSTLDVNRWPLLANIRAIDPLPLVNGLPVLDEHLRWAGCNLFVMGGAAALQLGPVARNLFGARLASRRIVPALIKNFSRRSQGLWR</sequence>
<evidence type="ECO:0000256" key="2">
    <source>
        <dbReference type="ARBA" id="ARBA00004924"/>
    </source>
</evidence>
<evidence type="ECO:0000256" key="9">
    <source>
        <dbReference type="ARBA" id="ARBA00023002"/>
    </source>
</evidence>
<evidence type="ECO:0000256" key="11">
    <source>
        <dbReference type="ARBA" id="ARBA00031158"/>
    </source>
</evidence>
<evidence type="ECO:0000256" key="7">
    <source>
        <dbReference type="ARBA" id="ARBA00022827"/>
    </source>
</evidence>
<dbReference type="PANTHER" id="PTHR38663:SF1">
    <property type="entry name" value="L-ORNITHINE N(5)-MONOOXYGENASE"/>
    <property type="match status" value="1"/>
</dbReference>
<dbReference type="Proteomes" id="UP001232992">
    <property type="component" value="Unassembled WGS sequence"/>
</dbReference>
<dbReference type="InterPro" id="IPR025700">
    <property type="entry name" value="Lys/Orn_oxygenase"/>
</dbReference>
<comment type="cofactor">
    <cofactor evidence="1">
        <name>FAD</name>
        <dbReference type="ChEBI" id="CHEBI:57692"/>
    </cofactor>
</comment>
<dbReference type="Pfam" id="PF13434">
    <property type="entry name" value="Lys_Orn_oxgnase"/>
    <property type="match status" value="1"/>
</dbReference>
<evidence type="ECO:0000256" key="14">
    <source>
        <dbReference type="ARBA" id="ARBA00048407"/>
    </source>
</evidence>
<accession>A0ABT7C329</accession>
<evidence type="ECO:0000256" key="4">
    <source>
        <dbReference type="ARBA" id="ARBA00013076"/>
    </source>
</evidence>
<evidence type="ECO:0000313" key="16">
    <source>
        <dbReference type="Proteomes" id="UP001232992"/>
    </source>
</evidence>
<name>A0ABT7C329_9CYAN</name>
<dbReference type="PANTHER" id="PTHR38663">
    <property type="match status" value="1"/>
</dbReference>
<organism evidence="15 16">
    <name type="scientific">Roseofilum casamattae BLCC-M143</name>
    <dbReference type="NCBI Taxonomy" id="3022442"/>
    <lineage>
        <taxon>Bacteria</taxon>
        <taxon>Bacillati</taxon>
        <taxon>Cyanobacteriota</taxon>
        <taxon>Cyanophyceae</taxon>
        <taxon>Desertifilales</taxon>
        <taxon>Desertifilaceae</taxon>
        <taxon>Roseofilum</taxon>
        <taxon>Roseofilum casamattae</taxon>
    </lineage>
</organism>
<keyword evidence="16" id="KW-1185">Reference proteome</keyword>
<evidence type="ECO:0000256" key="5">
    <source>
        <dbReference type="ARBA" id="ARBA00016406"/>
    </source>
</evidence>
<dbReference type="EC" id="1.14.13.59" evidence="4"/>
<dbReference type="RefSeq" id="WP_283760496.1">
    <property type="nucleotide sequence ID" value="NZ_JAQOSQ010000055.1"/>
</dbReference>
<reference evidence="15 16" key="1">
    <citation type="submission" date="2023-01" db="EMBL/GenBank/DDBJ databases">
        <title>Novel diversity within Roseofilum (Cyanobacteria; Desertifilaceae) from marine benthic mats with descriptions of four novel species.</title>
        <authorList>
            <person name="Wang Y."/>
            <person name="Berthold D.E."/>
            <person name="Hu J."/>
            <person name="Lefler F.W."/>
            <person name="Laughinghouse H.D. IV."/>
        </authorList>
    </citation>
    <scope>NUCLEOTIDE SEQUENCE [LARGE SCALE GENOMIC DNA]</scope>
    <source>
        <strain evidence="15 16">BLCC-M143</strain>
    </source>
</reference>
<dbReference type="EMBL" id="JAQOSQ010000055">
    <property type="protein sequence ID" value="MDJ1185861.1"/>
    <property type="molecule type" value="Genomic_DNA"/>
</dbReference>
<evidence type="ECO:0000256" key="3">
    <source>
        <dbReference type="ARBA" id="ARBA00007588"/>
    </source>
</evidence>
<protein>
    <recommendedName>
        <fullName evidence="5">L-lysine N6-monooxygenase MbtG</fullName>
        <ecNumber evidence="4">1.14.13.59</ecNumber>
    </recommendedName>
    <alternativeName>
        <fullName evidence="13">Lysine 6-N-hydroxylase</fullName>
    </alternativeName>
    <alternativeName>
        <fullName evidence="12">Lysine N6-hydroxylase</fullName>
    </alternativeName>
    <alternativeName>
        <fullName evidence="10">Lysine-N-oxygenase</fullName>
    </alternativeName>
    <alternativeName>
        <fullName evidence="11">Mycobactin synthase protein G</fullName>
    </alternativeName>
</protein>
<dbReference type="Gene3D" id="3.50.50.60">
    <property type="entry name" value="FAD/NAD(P)-binding domain"/>
    <property type="match status" value="1"/>
</dbReference>
<keyword evidence="8" id="KW-0521">NADP</keyword>
<evidence type="ECO:0000256" key="13">
    <source>
        <dbReference type="ARBA" id="ARBA00032738"/>
    </source>
</evidence>
<keyword evidence="9" id="KW-0560">Oxidoreductase</keyword>
<gene>
    <name evidence="15" type="ORF">PMH09_22015</name>
</gene>
<evidence type="ECO:0000256" key="1">
    <source>
        <dbReference type="ARBA" id="ARBA00001974"/>
    </source>
</evidence>
<evidence type="ECO:0000256" key="8">
    <source>
        <dbReference type="ARBA" id="ARBA00022857"/>
    </source>
</evidence>
<evidence type="ECO:0000313" key="15">
    <source>
        <dbReference type="EMBL" id="MDJ1185861.1"/>
    </source>
</evidence>
<comment type="caution">
    <text evidence="15">The sequence shown here is derived from an EMBL/GenBank/DDBJ whole genome shotgun (WGS) entry which is preliminary data.</text>
</comment>
<keyword evidence="7" id="KW-0274">FAD</keyword>
<evidence type="ECO:0000256" key="12">
    <source>
        <dbReference type="ARBA" id="ARBA00032493"/>
    </source>
</evidence>
<comment type="catalytic activity">
    <reaction evidence="14">
        <text>L-lysine + NADPH + O2 = N(6)-hydroxy-L-lysine + NADP(+) + H2O</text>
        <dbReference type="Rhea" id="RHEA:23228"/>
        <dbReference type="ChEBI" id="CHEBI:15377"/>
        <dbReference type="ChEBI" id="CHEBI:15379"/>
        <dbReference type="ChEBI" id="CHEBI:32551"/>
        <dbReference type="ChEBI" id="CHEBI:57783"/>
        <dbReference type="ChEBI" id="CHEBI:57820"/>
        <dbReference type="ChEBI" id="CHEBI:58349"/>
        <dbReference type="EC" id="1.14.13.59"/>
    </reaction>
</comment>
<evidence type="ECO:0000256" key="10">
    <source>
        <dbReference type="ARBA" id="ARBA00029939"/>
    </source>
</evidence>
<dbReference type="SUPFAM" id="SSF51905">
    <property type="entry name" value="FAD/NAD(P)-binding domain"/>
    <property type="match status" value="2"/>
</dbReference>
<dbReference type="InterPro" id="IPR036188">
    <property type="entry name" value="FAD/NAD-bd_sf"/>
</dbReference>
<keyword evidence="6" id="KW-0285">Flavoprotein</keyword>
<proteinExistence type="inferred from homology"/>